<accession>A0A5A4U5M7</accession>
<sequence>MEHISAILDYRQAWKVEYKLLDILLLTICTTISGAEGWEDIDNLGETYLDFLKQYS</sequence>
<dbReference type="AlphaFoldDB" id="A0A5A4U5M7"/>
<dbReference type="PANTHER" id="PTHR30298:SF0">
    <property type="entry name" value="PROTEIN YBFL-RELATED"/>
    <property type="match status" value="1"/>
</dbReference>
<dbReference type="InterPro" id="IPR051698">
    <property type="entry name" value="Transposase_11-like"/>
</dbReference>
<evidence type="ECO:0000313" key="2">
    <source>
        <dbReference type="EMBL" id="BBM62328.1"/>
    </source>
</evidence>
<name>A0A5A4U5M7_ESCAL</name>
<feature type="domain" description="H repeat-associated protein N-terminal" evidence="1">
    <location>
        <begin position="2"/>
        <end position="55"/>
    </location>
</feature>
<protein>
    <submittedName>
        <fullName evidence="3">Predicted H-repeat associated protein</fullName>
    </submittedName>
</protein>
<dbReference type="InterPro" id="IPR032806">
    <property type="entry name" value="YbfD_N"/>
</dbReference>
<evidence type="ECO:0000313" key="4">
    <source>
        <dbReference type="EMBL" id="BBM62365.1"/>
    </source>
</evidence>
<dbReference type="EMBL" id="LC494312">
    <property type="protein sequence ID" value="BBM62346.1"/>
    <property type="molecule type" value="Genomic_DNA"/>
</dbReference>
<dbReference type="PANTHER" id="PTHR30298">
    <property type="entry name" value="H REPEAT-ASSOCIATED PREDICTED TRANSPOSASE"/>
    <property type="match status" value="1"/>
</dbReference>
<proteinExistence type="predicted"/>
<reference evidence="3" key="1">
    <citation type="submission" date="2019-07" db="EMBL/GenBank/DDBJ databases">
        <title>Overview of O-antigen diversity of Escherichia albertii, an emerging enteropathogen; genetic structure, serology, and development of O-genotyping method.</title>
        <authorList>
            <person name="Ooka T."/>
            <person name="Seto K."/>
            <person name="Ogura Y."/>
            <person name="Iguchi A."/>
            <person name="Imura N."/>
            <person name="Honda M."/>
            <person name="Etoh Y."/>
            <person name="Ikeda T."/>
            <person name="Sugitani W."/>
            <person name="Konno T."/>
            <person name="Kawano K."/>
            <person name="Kudo Y."/>
            <person name="Murakami K."/>
            <person name="Hayashi T."/>
            <person name="Nishi J."/>
        </authorList>
    </citation>
    <scope>NUCLEOTIDE SEQUENCE</scope>
    <source>
        <strain evidence="3">94389</strain>
        <strain evidence="2">EC05-160</strain>
        <strain evidence="4">KU20110014</strain>
    </source>
</reference>
<dbReference type="EMBL" id="LC494311">
    <property type="protein sequence ID" value="BBM62328.1"/>
    <property type="molecule type" value="Genomic_DNA"/>
</dbReference>
<dbReference type="EMBL" id="LC494313">
    <property type="protein sequence ID" value="BBM62365.1"/>
    <property type="molecule type" value="Genomic_DNA"/>
</dbReference>
<evidence type="ECO:0000313" key="3">
    <source>
        <dbReference type="EMBL" id="BBM62346.1"/>
    </source>
</evidence>
<dbReference type="Pfam" id="PF13808">
    <property type="entry name" value="DDE_Tnp_1_assoc"/>
    <property type="match status" value="1"/>
</dbReference>
<evidence type="ECO:0000259" key="1">
    <source>
        <dbReference type="Pfam" id="PF13808"/>
    </source>
</evidence>
<organism evidence="3">
    <name type="scientific">Escherichia albertii</name>
    <dbReference type="NCBI Taxonomy" id="208962"/>
    <lineage>
        <taxon>Bacteria</taxon>
        <taxon>Pseudomonadati</taxon>
        <taxon>Pseudomonadota</taxon>
        <taxon>Gammaproteobacteria</taxon>
        <taxon>Enterobacterales</taxon>
        <taxon>Enterobacteriaceae</taxon>
        <taxon>Escherichia</taxon>
    </lineage>
</organism>